<dbReference type="PANTHER" id="PTHR45737">
    <property type="entry name" value="VON WILLEBRAND FACTOR A DOMAIN-CONTAINING PROTEIN 5A"/>
    <property type="match status" value="1"/>
</dbReference>
<evidence type="ECO:0008006" key="6">
    <source>
        <dbReference type="Google" id="ProtNLM"/>
    </source>
</evidence>
<dbReference type="Pfam" id="PF13768">
    <property type="entry name" value="VWA_3"/>
    <property type="match status" value="1"/>
</dbReference>
<dbReference type="PANTHER" id="PTHR45737:SF6">
    <property type="entry name" value="VON WILLEBRAND FACTOR A DOMAIN-CONTAINING PROTEIN 5A"/>
    <property type="match status" value="1"/>
</dbReference>
<accession>A0A8J4SP29</accession>
<dbReference type="InterPro" id="IPR002035">
    <property type="entry name" value="VWF_A"/>
</dbReference>
<feature type="domain" description="VIT" evidence="3">
    <location>
        <begin position="20"/>
        <end position="149"/>
    </location>
</feature>
<dbReference type="InterPro" id="IPR013694">
    <property type="entry name" value="VIT"/>
</dbReference>
<dbReference type="Pfam" id="PF08487">
    <property type="entry name" value="VIT"/>
    <property type="match status" value="1"/>
</dbReference>
<feature type="chain" id="PRO_5035290238" description="VWFA domain-containing protein" evidence="1">
    <location>
        <begin position="18"/>
        <end position="639"/>
    </location>
</feature>
<reference evidence="4" key="1">
    <citation type="submission" date="2019-05" db="EMBL/GenBank/DDBJ databases">
        <title>Annotation for the trematode Paragonimus heterotremus.</title>
        <authorList>
            <person name="Choi Y.-J."/>
        </authorList>
    </citation>
    <scope>NUCLEOTIDE SEQUENCE</scope>
    <source>
        <strain evidence="4">LC</strain>
    </source>
</reference>
<dbReference type="SMART" id="SM00327">
    <property type="entry name" value="VWA"/>
    <property type="match status" value="1"/>
</dbReference>
<dbReference type="PROSITE" id="PS51468">
    <property type="entry name" value="VIT"/>
    <property type="match status" value="1"/>
</dbReference>
<dbReference type="EMBL" id="LUCH01002957">
    <property type="protein sequence ID" value="KAF5400727.1"/>
    <property type="molecule type" value="Genomic_DNA"/>
</dbReference>
<keyword evidence="5" id="KW-1185">Reference proteome</keyword>
<feature type="signal peptide" evidence="1">
    <location>
        <begin position="1"/>
        <end position="17"/>
    </location>
</feature>
<protein>
    <recommendedName>
        <fullName evidence="6">VWFA domain-containing protein</fullName>
    </recommendedName>
</protein>
<gene>
    <name evidence="4" type="ORF">PHET_05793</name>
</gene>
<dbReference type="PROSITE" id="PS50234">
    <property type="entry name" value="VWFA"/>
    <property type="match status" value="1"/>
</dbReference>
<sequence>MGIVIFICFIYNTSCLAFEMQYGLLSKDYTEDRIDLKDVKISCVVTSLTTNVHTTFIYFNQFDKSMDAKFVFPLLDVAVYAFEAHVENRVIIAECRPRMEAQTTYDEAVQSGHTAFLAQQDEHCEDIFQMSIGNVPSHATVTIVLKYVGQLCAVNVSDVESQAVFTLPSVINPRFTPPGTTIKSEYDPFATPSGVNSIPYAISFEASLCMPQDIVDVCSQRDTYSKEIDTADKKRAKVKLVSEFKFDHDLQMVIKMSQPLQSIVICESGDSAKPTGGFLSMDCLLAQFVPDFSQLASQQETRTELVFVVDRSGSMHGQRITSAAESLLLFLKALPVGCRFQIIGFGSHHEPLFPQPDDYNERTLENALQYQQSMSANMGGTDVLPALREAFDAPLTGQGWYRQIIFLTDGEVTNADEVIGLVGANVHKARVFTIGIQTGASSQLIASVARVGHGVSAIVSDDTQLRGVVMKILGAALQPRAGEIKVCWNLKRSDKLVDVISVPTQIPPVYHKQAINAYGFIPAGNLNGLNGSVSLEYDILGQKLTTLLDVSTVQKMLSSVSADAPLHRLAGKCQLTELGDKYKTGLMNNKPKDDPEIKTLRDQIEKISCAINVISPVTSMVGVDPVKPDQPVSISSASK</sequence>
<organism evidence="4 5">
    <name type="scientific">Paragonimus heterotremus</name>
    <dbReference type="NCBI Taxonomy" id="100268"/>
    <lineage>
        <taxon>Eukaryota</taxon>
        <taxon>Metazoa</taxon>
        <taxon>Spiralia</taxon>
        <taxon>Lophotrochozoa</taxon>
        <taxon>Platyhelminthes</taxon>
        <taxon>Trematoda</taxon>
        <taxon>Digenea</taxon>
        <taxon>Plagiorchiida</taxon>
        <taxon>Troglotremata</taxon>
        <taxon>Troglotrematidae</taxon>
        <taxon>Paragonimus</taxon>
    </lineage>
</organism>
<evidence type="ECO:0000256" key="1">
    <source>
        <dbReference type="SAM" id="SignalP"/>
    </source>
</evidence>
<dbReference type="Gene3D" id="3.40.50.410">
    <property type="entry name" value="von Willebrand factor, type A domain"/>
    <property type="match status" value="1"/>
</dbReference>
<proteinExistence type="predicted"/>
<evidence type="ECO:0000313" key="5">
    <source>
        <dbReference type="Proteomes" id="UP000748531"/>
    </source>
</evidence>
<dbReference type="SMART" id="SM00609">
    <property type="entry name" value="VIT"/>
    <property type="match status" value="1"/>
</dbReference>
<dbReference type="Proteomes" id="UP000748531">
    <property type="component" value="Unassembled WGS sequence"/>
</dbReference>
<evidence type="ECO:0000313" key="4">
    <source>
        <dbReference type="EMBL" id="KAF5400727.1"/>
    </source>
</evidence>
<dbReference type="AlphaFoldDB" id="A0A8J4SP29"/>
<dbReference type="OrthoDB" id="1729737at2759"/>
<feature type="domain" description="VWFA" evidence="2">
    <location>
        <begin position="304"/>
        <end position="472"/>
    </location>
</feature>
<keyword evidence="1" id="KW-0732">Signal</keyword>
<name>A0A8J4SP29_9TREM</name>
<dbReference type="InterPro" id="IPR036465">
    <property type="entry name" value="vWFA_dom_sf"/>
</dbReference>
<dbReference type="SUPFAM" id="SSF53300">
    <property type="entry name" value="vWA-like"/>
    <property type="match status" value="1"/>
</dbReference>
<evidence type="ECO:0000259" key="3">
    <source>
        <dbReference type="PROSITE" id="PS51468"/>
    </source>
</evidence>
<comment type="caution">
    <text evidence="4">The sequence shown here is derived from an EMBL/GenBank/DDBJ whole genome shotgun (WGS) entry which is preliminary data.</text>
</comment>
<evidence type="ECO:0000259" key="2">
    <source>
        <dbReference type="PROSITE" id="PS50234"/>
    </source>
</evidence>